<keyword evidence="2" id="KW-1185">Reference proteome</keyword>
<organism evidence="1 2">
    <name type="scientific">Mola mola</name>
    <name type="common">Ocean sunfish</name>
    <name type="synonym">Tetraodon mola</name>
    <dbReference type="NCBI Taxonomy" id="94237"/>
    <lineage>
        <taxon>Eukaryota</taxon>
        <taxon>Metazoa</taxon>
        <taxon>Chordata</taxon>
        <taxon>Craniata</taxon>
        <taxon>Vertebrata</taxon>
        <taxon>Euteleostomi</taxon>
        <taxon>Actinopterygii</taxon>
        <taxon>Neopterygii</taxon>
        <taxon>Teleostei</taxon>
        <taxon>Neoteleostei</taxon>
        <taxon>Acanthomorphata</taxon>
        <taxon>Eupercaria</taxon>
        <taxon>Tetraodontiformes</taxon>
        <taxon>Molidae</taxon>
        <taxon>Mola</taxon>
    </lineage>
</organism>
<dbReference type="STRING" id="94237.ENSMMOP00000024728"/>
<reference evidence="1" key="2">
    <citation type="submission" date="2025-09" db="UniProtKB">
        <authorList>
            <consortium name="Ensembl"/>
        </authorList>
    </citation>
    <scope>IDENTIFICATION</scope>
</reference>
<evidence type="ECO:0000313" key="1">
    <source>
        <dbReference type="Ensembl" id="ENSMMOP00000024728.1"/>
    </source>
</evidence>
<dbReference type="Proteomes" id="UP000261620">
    <property type="component" value="Unplaced"/>
</dbReference>
<dbReference type="Ensembl" id="ENSMMOT00000025143.1">
    <property type="protein sequence ID" value="ENSMMOP00000024728.1"/>
    <property type="gene ID" value="ENSMMOG00000018794.1"/>
</dbReference>
<dbReference type="InterPro" id="IPR013783">
    <property type="entry name" value="Ig-like_fold"/>
</dbReference>
<evidence type="ECO:0000313" key="2">
    <source>
        <dbReference type="Proteomes" id="UP000261620"/>
    </source>
</evidence>
<sequence length="302" mass="33644">SPTNLNVDCQNLRVTVSWDYSNRQPDAVFRVSIVGAIWCHVAETREHQYDLTHLIWASEERYMDNFYVTVAATLAGNQSDQVQSQTFSFNWAKTINLTCKLDFPPVALNRKESVVTLSFSNPFHLYSELKHAAKPASTIFDFTATSSAGHQSFTCSVEEENCKHDLVFPDAVEECVTLDGVLFSGSRVGQVWFRKTGLICVSLSGISIVGLVAGPKKTPSVSSEEFFQDRPDRMFLEGGNQELEAASHLEWHRTDEDSADDSEKTSCVFIDSEEEGERSGYDCQHVLHVDMGDGDTVTGYKG</sequence>
<proteinExistence type="predicted"/>
<dbReference type="AlphaFoldDB" id="A0A3Q3X1L4"/>
<reference evidence="1" key="1">
    <citation type="submission" date="2025-08" db="UniProtKB">
        <authorList>
            <consortium name="Ensembl"/>
        </authorList>
    </citation>
    <scope>IDENTIFICATION</scope>
</reference>
<dbReference type="Gene3D" id="2.60.40.10">
    <property type="entry name" value="Immunoglobulins"/>
    <property type="match status" value="1"/>
</dbReference>
<protein>
    <submittedName>
        <fullName evidence="1">Uncharacterized protein</fullName>
    </submittedName>
</protein>
<name>A0A3Q3X1L4_MOLML</name>
<accession>A0A3Q3X1L4</accession>
<dbReference type="OMA" id="GANDCIT"/>